<keyword evidence="3 7" id="KW-0812">Transmembrane</keyword>
<gene>
    <name evidence="8" type="ordered locus">CNE_BB1p05540</name>
</gene>
<dbReference type="GeneID" id="34311863"/>
<dbReference type="EC" id="3.6.3.17" evidence="8"/>
<evidence type="ECO:0000313" key="9">
    <source>
        <dbReference type="Proteomes" id="UP000006798"/>
    </source>
</evidence>
<feature type="transmembrane region" description="Helical" evidence="7">
    <location>
        <begin position="150"/>
        <end position="170"/>
    </location>
</feature>
<feature type="transmembrane region" description="Helical" evidence="7">
    <location>
        <begin position="232"/>
        <end position="253"/>
    </location>
</feature>
<organism evidence="8 9">
    <name type="scientific">Cupriavidus necator (strain ATCC 43291 / DSM 13513 / CCUG 52238 / LMG 8453 / N-1)</name>
    <name type="common">Ralstonia eutropha</name>
    <dbReference type="NCBI Taxonomy" id="1042878"/>
    <lineage>
        <taxon>Bacteria</taxon>
        <taxon>Pseudomonadati</taxon>
        <taxon>Pseudomonadota</taxon>
        <taxon>Betaproteobacteria</taxon>
        <taxon>Burkholderiales</taxon>
        <taxon>Burkholderiaceae</taxon>
        <taxon>Cupriavidus</taxon>
    </lineage>
</organism>
<geneLocation type="plasmid" evidence="8 9">
    <name>pBB1</name>
</geneLocation>
<feature type="transmembrane region" description="Helical" evidence="7">
    <location>
        <begin position="338"/>
        <end position="355"/>
    </location>
</feature>
<dbReference type="PANTHER" id="PTHR32196:SF72">
    <property type="entry name" value="RIBOSE IMPORT PERMEASE PROTEIN RBSC"/>
    <property type="match status" value="1"/>
</dbReference>
<dbReference type="Proteomes" id="UP000006798">
    <property type="component" value="Plasmid pBB1"/>
</dbReference>
<protein>
    <submittedName>
        <fullName evidence="8">Monosaccharide-transporting ATPase</fullName>
        <ecNumber evidence="8">3.6.3.17</ecNumber>
    </submittedName>
</protein>
<evidence type="ECO:0000256" key="6">
    <source>
        <dbReference type="SAM" id="MobiDB-lite"/>
    </source>
</evidence>
<evidence type="ECO:0000256" key="5">
    <source>
        <dbReference type="ARBA" id="ARBA00023136"/>
    </source>
</evidence>
<name>F8GXA4_CUPNN</name>
<feature type="transmembrane region" description="Helical" evidence="7">
    <location>
        <begin position="259"/>
        <end position="283"/>
    </location>
</feature>
<evidence type="ECO:0000256" key="3">
    <source>
        <dbReference type="ARBA" id="ARBA00022692"/>
    </source>
</evidence>
<feature type="transmembrane region" description="Helical" evidence="7">
    <location>
        <begin position="304"/>
        <end position="326"/>
    </location>
</feature>
<evidence type="ECO:0000256" key="2">
    <source>
        <dbReference type="ARBA" id="ARBA00022475"/>
    </source>
</evidence>
<keyword evidence="5 7" id="KW-0472">Membrane</keyword>
<dbReference type="GO" id="GO:0022857">
    <property type="term" value="F:transmembrane transporter activity"/>
    <property type="evidence" value="ECO:0007669"/>
    <property type="project" value="InterPro"/>
</dbReference>
<feature type="compositionally biased region" description="Polar residues" evidence="6">
    <location>
        <begin position="1"/>
        <end position="15"/>
    </location>
</feature>
<keyword evidence="4 7" id="KW-1133">Transmembrane helix</keyword>
<feature type="transmembrane region" description="Helical" evidence="7">
    <location>
        <begin position="384"/>
        <end position="403"/>
    </location>
</feature>
<dbReference type="GO" id="GO:0005886">
    <property type="term" value="C:plasma membrane"/>
    <property type="evidence" value="ECO:0007669"/>
    <property type="project" value="UniProtKB-SubCell"/>
</dbReference>
<evidence type="ECO:0000256" key="4">
    <source>
        <dbReference type="ARBA" id="ARBA00022989"/>
    </source>
</evidence>
<proteinExistence type="predicted"/>
<feature type="region of interest" description="Disordered" evidence="6">
    <location>
        <begin position="1"/>
        <end position="30"/>
    </location>
</feature>
<dbReference type="CDD" id="cd06579">
    <property type="entry name" value="TM_PBP1_transp_AraH_like"/>
    <property type="match status" value="1"/>
</dbReference>
<dbReference type="HOGENOM" id="CLU_028880_4_0_4"/>
<feature type="transmembrane region" description="Helical" evidence="7">
    <location>
        <begin position="46"/>
        <end position="64"/>
    </location>
</feature>
<keyword evidence="8" id="KW-0614">Plasmid</keyword>
<feature type="transmembrane region" description="Helical" evidence="7">
    <location>
        <begin position="85"/>
        <end position="118"/>
    </location>
</feature>
<dbReference type="KEGG" id="cnc:CNE_BB1p05540"/>
<evidence type="ECO:0000313" key="8">
    <source>
        <dbReference type="EMBL" id="AEI81974.1"/>
    </source>
</evidence>
<dbReference type="InterPro" id="IPR001851">
    <property type="entry name" value="ABC_transp_permease"/>
</dbReference>
<keyword evidence="2" id="KW-1003">Cell membrane</keyword>
<dbReference type="AlphaFoldDB" id="F8GXA4"/>
<dbReference type="Pfam" id="PF02653">
    <property type="entry name" value="BPD_transp_2"/>
    <property type="match status" value="1"/>
</dbReference>
<accession>F8GXA4</accession>
<comment type="subcellular location">
    <subcellularLocation>
        <location evidence="1">Cell membrane</location>
        <topology evidence="1">Multi-pass membrane protein</topology>
    </subcellularLocation>
</comment>
<dbReference type="GO" id="GO:0016787">
    <property type="term" value="F:hydrolase activity"/>
    <property type="evidence" value="ECO:0007669"/>
    <property type="project" value="UniProtKB-KW"/>
</dbReference>
<feature type="transmembrane region" description="Helical" evidence="7">
    <location>
        <begin position="124"/>
        <end position="143"/>
    </location>
</feature>
<feature type="transmembrane region" description="Helical" evidence="7">
    <location>
        <begin position="200"/>
        <end position="220"/>
    </location>
</feature>
<dbReference type="RefSeq" id="WP_013959025.1">
    <property type="nucleotide sequence ID" value="NC_015727.1"/>
</dbReference>
<reference evidence="8 9" key="1">
    <citation type="journal article" date="2011" name="J. Bacteriol.">
        <title>Complete genome sequence of the type strain Cupriavidus necator N-1.</title>
        <authorList>
            <person name="Poehlein A."/>
            <person name="Kusian B."/>
            <person name="Friedrich B."/>
            <person name="Daniel R."/>
            <person name="Bowien B."/>
        </authorList>
    </citation>
    <scope>NUCLEOTIDE SEQUENCE [LARGE SCALE GENOMIC DNA]</scope>
    <source>
        <strain evidence="9">ATCC 43291 / DSM 13513 / CCUG 52238 / LMG 8453 / N-1</strain>
        <plasmid evidence="8 9">pBB1</plasmid>
    </source>
</reference>
<sequence>MNSSASKNHSAQSYGGANGRPSDAEMPGGHRSQTNWHRYLSLREMGVYYALILLVLILSAVTAYTGRANYLTLGNITNVLYQSSLVAMMAVAMTVILITGNFDLSVASVAALSAAVTICMADSVGFWPAAILGVSVAMLVGLLNGAIVQWLGINAFIVTLGTLTAIRGVVQIVTDGRSLSVSDPEALAAMHALESGRVHIGLPLLIMGAALVVGGALLAFRARRAQRSGALLVGAMLGGLSLVAVSWVGGAQLSVQKPVIYMVFFTALVWFVLTFTITGRRVYAVGGNPEASRLSGINVGRYKMVAFVLCSGIAGVGGVLFGSRLGAINPTALQGQELAVIASAILGGTSLFGGAGSVVKTLAGALLLVTLANGFNILNLGANYQGVIEGTVIVAAAAIYTLGGSGRGRNAH</sequence>
<keyword evidence="8" id="KW-0378">Hydrolase</keyword>
<evidence type="ECO:0000256" key="1">
    <source>
        <dbReference type="ARBA" id="ARBA00004651"/>
    </source>
</evidence>
<dbReference type="EMBL" id="CP002879">
    <property type="protein sequence ID" value="AEI81974.1"/>
    <property type="molecule type" value="Genomic_DNA"/>
</dbReference>
<dbReference type="PANTHER" id="PTHR32196">
    <property type="entry name" value="ABC TRANSPORTER PERMEASE PROTEIN YPHD-RELATED-RELATED"/>
    <property type="match status" value="1"/>
</dbReference>
<evidence type="ECO:0000256" key="7">
    <source>
        <dbReference type="SAM" id="Phobius"/>
    </source>
</evidence>